<reference evidence="7" key="1">
    <citation type="submission" date="2020-10" db="EMBL/GenBank/DDBJ databases">
        <authorList>
            <person name="Gilroy R."/>
        </authorList>
    </citation>
    <scope>NUCLEOTIDE SEQUENCE</scope>
    <source>
        <strain evidence="7">ChiSjej6B24-2974</strain>
    </source>
</reference>
<evidence type="ECO:0000313" key="7">
    <source>
        <dbReference type="EMBL" id="HIQ82340.1"/>
    </source>
</evidence>
<dbReference type="EMBL" id="DVFZ01000046">
    <property type="protein sequence ID" value="HIQ82340.1"/>
    <property type="molecule type" value="Genomic_DNA"/>
</dbReference>
<dbReference type="Gene3D" id="3.40.109.10">
    <property type="entry name" value="NADH Oxidase"/>
    <property type="match status" value="1"/>
</dbReference>
<dbReference type="InterPro" id="IPR000415">
    <property type="entry name" value="Nitroreductase-like"/>
</dbReference>
<feature type="domain" description="Nitroreductase" evidence="6">
    <location>
        <begin position="9"/>
        <end position="158"/>
    </location>
</feature>
<comment type="caution">
    <text evidence="7">The sequence shown here is derived from an EMBL/GenBank/DDBJ whole genome shotgun (WGS) entry which is preliminary data.</text>
</comment>
<dbReference type="CDD" id="cd02136">
    <property type="entry name" value="PnbA_NfnB-like"/>
    <property type="match status" value="1"/>
</dbReference>
<dbReference type="AlphaFoldDB" id="A0A9D1CXA8"/>
<evidence type="ECO:0000256" key="3">
    <source>
        <dbReference type="ARBA" id="ARBA00022630"/>
    </source>
</evidence>
<gene>
    <name evidence="7" type="ORF">IAA52_04485</name>
</gene>
<evidence type="ECO:0000256" key="1">
    <source>
        <dbReference type="ARBA" id="ARBA00001917"/>
    </source>
</evidence>
<dbReference type="GO" id="GO:0016491">
    <property type="term" value="F:oxidoreductase activity"/>
    <property type="evidence" value="ECO:0007669"/>
    <property type="project" value="UniProtKB-KW"/>
</dbReference>
<proteinExistence type="inferred from homology"/>
<evidence type="ECO:0000256" key="5">
    <source>
        <dbReference type="ARBA" id="ARBA00023002"/>
    </source>
</evidence>
<keyword evidence="3" id="KW-0285">Flavoprotein</keyword>
<dbReference type="Pfam" id="PF00881">
    <property type="entry name" value="Nitroreductase"/>
    <property type="match status" value="1"/>
</dbReference>
<reference evidence="7" key="2">
    <citation type="journal article" date="2021" name="PeerJ">
        <title>Extensive microbial diversity within the chicken gut microbiome revealed by metagenomics and culture.</title>
        <authorList>
            <person name="Gilroy R."/>
            <person name="Ravi A."/>
            <person name="Getino M."/>
            <person name="Pursley I."/>
            <person name="Horton D.L."/>
            <person name="Alikhan N.F."/>
            <person name="Baker D."/>
            <person name="Gharbi K."/>
            <person name="Hall N."/>
            <person name="Watson M."/>
            <person name="Adriaenssens E.M."/>
            <person name="Foster-Nyarko E."/>
            <person name="Jarju S."/>
            <person name="Secka A."/>
            <person name="Antonio M."/>
            <person name="Oren A."/>
            <person name="Chaudhuri R.R."/>
            <person name="La Ragione R."/>
            <person name="Hildebrand F."/>
            <person name="Pallen M.J."/>
        </authorList>
    </citation>
    <scope>NUCLEOTIDE SEQUENCE</scope>
    <source>
        <strain evidence="7">ChiSjej6B24-2974</strain>
    </source>
</reference>
<sequence>MTNAVLKAIADRRSNRGYAPRQLTEEELDAIMLAAVQAPSARNTQPWHFSIVQDAALLKEFSDDYNRLQKADPGQDILFFGAPTVVFISTPVEAPTRFSQIDCGIAAQNMALAAHSIGLGSVILGRPMDVFQSENGARYAKAFGFPEGYTFAIAVALGEPAVSKEAHVVRKGLITRV</sequence>
<keyword evidence="5" id="KW-0560">Oxidoreductase</keyword>
<dbReference type="PANTHER" id="PTHR43673">
    <property type="entry name" value="NAD(P)H NITROREDUCTASE YDGI-RELATED"/>
    <property type="match status" value="1"/>
</dbReference>
<evidence type="ECO:0000259" key="6">
    <source>
        <dbReference type="Pfam" id="PF00881"/>
    </source>
</evidence>
<dbReference type="SUPFAM" id="SSF55469">
    <property type="entry name" value="FMN-dependent nitroreductase-like"/>
    <property type="match status" value="1"/>
</dbReference>
<dbReference type="PANTHER" id="PTHR43673:SF2">
    <property type="entry name" value="NITROREDUCTASE"/>
    <property type="match status" value="1"/>
</dbReference>
<protein>
    <submittedName>
        <fullName evidence="7">Nitroreductase</fullName>
    </submittedName>
</protein>
<evidence type="ECO:0000256" key="4">
    <source>
        <dbReference type="ARBA" id="ARBA00022643"/>
    </source>
</evidence>
<accession>A0A9D1CXA8</accession>
<dbReference type="Proteomes" id="UP000824260">
    <property type="component" value="Unassembled WGS sequence"/>
</dbReference>
<comment type="similarity">
    <text evidence="2">Belongs to the nitroreductase family.</text>
</comment>
<keyword evidence="4" id="KW-0288">FMN</keyword>
<evidence type="ECO:0000256" key="2">
    <source>
        <dbReference type="ARBA" id="ARBA00007118"/>
    </source>
</evidence>
<name>A0A9D1CXA8_9FIRM</name>
<dbReference type="InterPro" id="IPR029479">
    <property type="entry name" value="Nitroreductase"/>
</dbReference>
<comment type="cofactor">
    <cofactor evidence="1">
        <name>FMN</name>
        <dbReference type="ChEBI" id="CHEBI:58210"/>
    </cofactor>
</comment>
<evidence type="ECO:0000313" key="8">
    <source>
        <dbReference type="Proteomes" id="UP000824260"/>
    </source>
</evidence>
<organism evidence="7 8">
    <name type="scientific">Candidatus Pullichristensenella stercorigallinarum</name>
    <dbReference type="NCBI Taxonomy" id="2840909"/>
    <lineage>
        <taxon>Bacteria</taxon>
        <taxon>Bacillati</taxon>
        <taxon>Bacillota</taxon>
        <taxon>Clostridia</taxon>
        <taxon>Candidatus Pullichristensenella</taxon>
    </lineage>
</organism>